<accession>A0A916NQI1</accession>
<keyword evidence="1" id="KW-0472">Membrane</keyword>
<dbReference type="AlphaFoldDB" id="A0A916NQI1"/>
<dbReference type="Proteomes" id="UP000693672">
    <property type="component" value="Unassembled WGS sequence"/>
</dbReference>
<dbReference type="EMBL" id="CAJVAS010000017">
    <property type="protein sequence ID" value="CAG7636503.1"/>
    <property type="molecule type" value="Genomic_DNA"/>
</dbReference>
<dbReference type="RefSeq" id="WP_218093501.1">
    <property type="nucleotide sequence ID" value="NZ_CAJVAS010000017.1"/>
</dbReference>
<gene>
    <name evidence="2" type="ORF">PAESOLCIP111_03756</name>
</gene>
<reference evidence="2" key="1">
    <citation type="submission" date="2021-06" db="EMBL/GenBank/DDBJ databases">
        <authorList>
            <person name="Criscuolo A."/>
        </authorList>
    </citation>
    <scope>NUCLEOTIDE SEQUENCE</scope>
    <source>
        <strain evidence="2">CIP111600</strain>
    </source>
</reference>
<sequence length="155" mass="16624">MNNRIVCAVTFGLCIVFIALVKVCTIPPGRISGNGNPGLLILLAALFPYAVLVASVCIESVKLLSRAGMSNGKLAISTIVLSLSIAFCADAQVEAYHRLLHELGGDAANPDSKIYRLFIVNQYTNTIFFNANIVCIGIGSAMLLGMFLYALKKKR</sequence>
<protein>
    <submittedName>
        <fullName evidence="2">Uncharacterized protein</fullName>
    </submittedName>
</protein>
<evidence type="ECO:0000313" key="2">
    <source>
        <dbReference type="EMBL" id="CAG7636503.1"/>
    </source>
</evidence>
<name>A0A916NQI1_9BACL</name>
<organism evidence="2 3">
    <name type="scientific">Paenibacillus solanacearum</name>
    <dbReference type="NCBI Taxonomy" id="2048548"/>
    <lineage>
        <taxon>Bacteria</taxon>
        <taxon>Bacillati</taxon>
        <taxon>Bacillota</taxon>
        <taxon>Bacilli</taxon>
        <taxon>Bacillales</taxon>
        <taxon>Paenibacillaceae</taxon>
        <taxon>Paenibacillus</taxon>
    </lineage>
</organism>
<keyword evidence="1" id="KW-0812">Transmembrane</keyword>
<proteinExistence type="predicted"/>
<keyword evidence="1" id="KW-1133">Transmembrane helix</keyword>
<evidence type="ECO:0000256" key="1">
    <source>
        <dbReference type="SAM" id="Phobius"/>
    </source>
</evidence>
<evidence type="ECO:0000313" key="3">
    <source>
        <dbReference type="Proteomes" id="UP000693672"/>
    </source>
</evidence>
<feature type="transmembrane region" description="Helical" evidence="1">
    <location>
        <begin position="73"/>
        <end position="93"/>
    </location>
</feature>
<keyword evidence="3" id="KW-1185">Reference proteome</keyword>
<comment type="caution">
    <text evidence="2">The sequence shown here is derived from an EMBL/GenBank/DDBJ whole genome shotgun (WGS) entry which is preliminary data.</text>
</comment>
<feature type="transmembrane region" description="Helical" evidence="1">
    <location>
        <begin position="39"/>
        <end position="61"/>
    </location>
</feature>
<feature type="transmembrane region" description="Helical" evidence="1">
    <location>
        <begin position="127"/>
        <end position="151"/>
    </location>
</feature>